<evidence type="ECO:0000256" key="10">
    <source>
        <dbReference type="SAM" id="Phobius"/>
    </source>
</evidence>
<organism evidence="12 13">
    <name type="scientific">Methanococcoides methylutens MM1</name>
    <dbReference type="NCBI Taxonomy" id="1434104"/>
    <lineage>
        <taxon>Archaea</taxon>
        <taxon>Methanobacteriati</taxon>
        <taxon>Methanobacteriota</taxon>
        <taxon>Stenosarchaea group</taxon>
        <taxon>Methanomicrobia</taxon>
        <taxon>Methanosarcinales</taxon>
        <taxon>Methanosarcinaceae</taxon>
        <taxon>Methanococcoides</taxon>
    </lineage>
</organism>
<evidence type="ECO:0000256" key="1">
    <source>
        <dbReference type="ARBA" id="ARBA00004141"/>
    </source>
</evidence>
<keyword evidence="4 10" id="KW-0812">Transmembrane</keyword>
<accession>A0A0E3X1H7</accession>
<dbReference type="InterPro" id="IPR038770">
    <property type="entry name" value="Na+/solute_symporter_sf"/>
</dbReference>
<feature type="transmembrane region" description="Helical" evidence="10">
    <location>
        <begin position="267"/>
        <end position="288"/>
    </location>
</feature>
<feature type="transmembrane region" description="Helical" evidence="10">
    <location>
        <begin position="111"/>
        <end position="132"/>
    </location>
</feature>
<dbReference type="OrthoDB" id="12029at2157"/>
<dbReference type="GeneID" id="24894770"/>
<proteinExistence type="predicted"/>
<sequence length="390" mass="42435">MEVLFYILMILLLAKVFGELFERVGFPSILGELLAGVVLGAFLIHQGSEIITFLAEMGAIFLLFTAGYKEVHLRDLKESSRKASIASIAQIFVAFSAGFLLGMYFQFSTLASVFMGVAFSPTSIGVVVRTLIDMDYLSSKPGSMMLTSSIFDDIIGIFLLSIVVTMATYDQFPSAVQILFIMFKIVAFVGLMLIFRVWFFPKLFAYVHKMHIKESIFAFVIMVALFSAYLAELFGLHAVIGAFIGGVMISDISHAKIEHVQSKVTGVAYGIFVPIFFAYIGLSVNVATLQTVGLFSLAVVFLALVGKLVGGFAGGRLIGFDNYDSLIFGVGVMPRAGVELVLISIGKELGIIGDEIFSAIVLMVAVSIFVSPVLLKMVIQSKERTKSINT</sequence>
<dbReference type="RefSeq" id="WP_048206225.1">
    <property type="nucleotide sequence ID" value="NZ_CP009518.1"/>
</dbReference>
<dbReference type="PATRIC" id="fig|1434104.5.peg.2369"/>
<keyword evidence="6" id="KW-0915">Sodium</keyword>
<keyword evidence="3" id="KW-0050">Antiport</keyword>
<evidence type="ECO:0000259" key="11">
    <source>
        <dbReference type="Pfam" id="PF00999"/>
    </source>
</evidence>
<feature type="transmembrane region" description="Helical" evidence="10">
    <location>
        <begin position="144"/>
        <end position="169"/>
    </location>
</feature>
<evidence type="ECO:0000256" key="6">
    <source>
        <dbReference type="ARBA" id="ARBA00023053"/>
    </source>
</evidence>
<reference evidence="12 13" key="1">
    <citation type="submission" date="2014-07" db="EMBL/GenBank/DDBJ databases">
        <title>Methanogenic archaea and the global carbon cycle.</title>
        <authorList>
            <person name="Henriksen J.R."/>
            <person name="Luke J."/>
            <person name="Reinhart S."/>
            <person name="Benedict M.N."/>
            <person name="Youngblut N.D."/>
            <person name="Metcalf M.E."/>
            <person name="Whitaker R.J."/>
            <person name="Metcalf W.W."/>
        </authorList>
    </citation>
    <scope>NUCLEOTIDE SEQUENCE [LARGE SCALE GENOMIC DNA]</scope>
    <source>
        <strain evidence="12 13">MM1</strain>
    </source>
</reference>
<evidence type="ECO:0000256" key="8">
    <source>
        <dbReference type="ARBA" id="ARBA00023136"/>
    </source>
</evidence>
<feature type="transmembrane region" description="Helical" evidence="10">
    <location>
        <begin position="34"/>
        <end position="64"/>
    </location>
</feature>
<dbReference type="GO" id="GO:0015297">
    <property type="term" value="F:antiporter activity"/>
    <property type="evidence" value="ECO:0007669"/>
    <property type="project" value="UniProtKB-KW"/>
</dbReference>
<dbReference type="PANTHER" id="PTHR43562">
    <property type="entry name" value="NAPA-TYPE SODIUM/HYDROGEN ANTIPORTER"/>
    <property type="match status" value="1"/>
</dbReference>
<dbReference type="GO" id="GO:0016020">
    <property type="term" value="C:membrane"/>
    <property type="evidence" value="ECO:0007669"/>
    <property type="project" value="UniProtKB-SubCell"/>
</dbReference>
<dbReference type="HOGENOM" id="CLU_005126_7_1_2"/>
<dbReference type="Proteomes" id="UP000033048">
    <property type="component" value="Chromosome"/>
</dbReference>
<comment type="subcellular location">
    <subcellularLocation>
        <location evidence="1">Membrane</location>
        <topology evidence="1">Multi-pass membrane protein</topology>
    </subcellularLocation>
</comment>
<keyword evidence="9" id="KW-0739">Sodium transport</keyword>
<evidence type="ECO:0000256" key="4">
    <source>
        <dbReference type="ARBA" id="ARBA00022692"/>
    </source>
</evidence>
<protein>
    <submittedName>
        <fullName evidence="12">Na+/H+ antiporter</fullName>
    </submittedName>
</protein>
<feature type="transmembrane region" description="Helical" evidence="10">
    <location>
        <begin position="357"/>
        <end position="379"/>
    </location>
</feature>
<keyword evidence="8 10" id="KW-0472">Membrane</keyword>
<dbReference type="AlphaFoldDB" id="A0A0E3X1H7"/>
<name>A0A0E3X1H7_METMT</name>
<dbReference type="Pfam" id="PF00999">
    <property type="entry name" value="Na_H_Exchanger"/>
    <property type="match status" value="1"/>
</dbReference>
<gene>
    <name evidence="12" type="ORF">MCMEM_2176</name>
</gene>
<evidence type="ECO:0000313" key="13">
    <source>
        <dbReference type="Proteomes" id="UP000033048"/>
    </source>
</evidence>
<dbReference type="InterPro" id="IPR006153">
    <property type="entry name" value="Cation/H_exchanger_TM"/>
</dbReference>
<evidence type="ECO:0000256" key="7">
    <source>
        <dbReference type="ARBA" id="ARBA00023065"/>
    </source>
</evidence>
<dbReference type="GO" id="GO:1902600">
    <property type="term" value="P:proton transmembrane transport"/>
    <property type="evidence" value="ECO:0007669"/>
    <property type="project" value="InterPro"/>
</dbReference>
<feature type="domain" description="Cation/H+ exchanger transmembrane" evidence="11">
    <location>
        <begin position="9"/>
        <end position="377"/>
    </location>
</feature>
<feature type="transmembrane region" description="Helical" evidence="10">
    <location>
        <begin position="175"/>
        <end position="199"/>
    </location>
</feature>
<evidence type="ECO:0000256" key="3">
    <source>
        <dbReference type="ARBA" id="ARBA00022449"/>
    </source>
</evidence>
<evidence type="ECO:0000256" key="5">
    <source>
        <dbReference type="ARBA" id="ARBA00022989"/>
    </source>
</evidence>
<dbReference type="GO" id="GO:0006814">
    <property type="term" value="P:sodium ion transport"/>
    <property type="evidence" value="ECO:0007669"/>
    <property type="project" value="UniProtKB-KW"/>
</dbReference>
<keyword evidence="13" id="KW-1185">Reference proteome</keyword>
<dbReference type="STRING" id="1434104.MCMEM_2176"/>
<feature type="transmembrane region" description="Helical" evidence="10">
    <location>
        <begin position="85"/>
        <end position="105"/>
    </location>
</feature>
<keyword evidence="2" id="KW-0813">Transport</keyword>
<keyword evidence="7" id="KW-0406">Ion transport</keyword>
<evidence type="ECO:0000313" key="12">
    <source>
        <dbReference type="EMBL" id="AKB86229.1"/>
    </source>
</evidence>
<feature type="transmembrane region" description="Helical" evidence="10">
    <location>
        <begin position="236"/>
        <end position="255"/>
    </location>
</feature>
<keyword evidence="5 10" id="KW-1133">Transmembrane helix</keyword>
<feature type="transmembrane region" description="Helical" evidence="10">
    <location>
        <begin position="294"/>
        <end position="314"/>
    </location>
</feature>
<dbReference type="KEGG" id="mmet:MCMEM_2176"/>
<dbReference type="PANTHER" id="PTHR43562:SF3">
    <property type="entry name" value="SODIUM ION_PROTON EXCHANGER (EUROFUNG)"/>
    <property type="match status" value="1"/>
</dbReference>
<evidence type="ECO:0000256" key="2">
    <source>
        <dbReference type="ARBA" id="ARBA00022448"/>
    </source>
</evidence>
<dbReference type="EMBL" id="CP009518">
    <property type="protein sequence ID" value="AKB86229.1"/>
    <property type="molecule type" value="Genomic_DNA"/>
</dbReference>
<dbReference type="Gene3D" id="1.20.1530.20">
    <property type="match status" value="1"/>
</dbReference>
<evidence type="ECO:0000256" key="9">
    <source>
        <dbReference type="ARBA" id="ARBA00023201"/>
    </source>
</evidence>